<dbReference type="GO" id="GO:0004674">
    <property type="term" value="F:protein serine/threonine kinase activity"/>
    <property type="evidence" value="ECO:0007669"/>
    <property type="project" value="InterPro"/>
</dbReference>
<dbReference type="Gene3D" id="1.10.510.10">
    <property type="entry name" value="Transferase(Phosphotransferase) domain 1"/>
    <property type="match status" value="1"/>
</dbReference>
<evidence type="ECO:0000259" key="1">
    <source>
        <dbReference type="PROSITE" id="PS50011"/>
    </source>
</evidence>
<dbReference type="SUPFAM" id="SSF56112">
    <property type="entry name" value="Protein kinase-like (PK-like)"/>
    <property type="match status" value="1"/>
</dbReference>
<dbReference type="GO" id="GO:0010506">
    <property type="term" value="P:regulation of autophagy"/>
    <property type="evidence" value="ECO:0007669"/>
    <property type="project" value="InterPro"/>
</dbReference>
<evidence type="ECO:0000313" key="3">
    <source>
        <dbReference type="Proteomes" id="UP001165121"/>
    </source>
</evidence>
<gene>
    <name evidence="2" type="ORF">Pfra01_001653200</name>
</gene>
<dbReference type="InterPro" id="IPR000719">
    <property type="entry name" value="Prot_kinase_dom"/>
</dbReference>
<comment type="caution">
    <text evidence="2">The sequence shown here is derived from an EMBL/GenBank/DDBJ whole genome shotgun (WGS) entry which is preliminary data.</text>
</comment>
<dbReference type="InterPro" id="IPR045269">
    <property type="entry name" value="Atg1-like"/>
</dbReference>
<dbReference type="InterPro" id="IPR011009">
    <property type="entry name" value="Kinase-like_dom_sf"/>
</dbReference>
<dbReference type="CDD" id="cd00180">
    <property type="entry name" value="PKc"/>
    <property type="match status" value="1"/>
</dbReference>
<protein>
    <submittedName>
        <fullName evidence="2">Unnamed protein product</fullName>
    </submittedName>
</protein>
<evidence type="ECO:0000313" key="2">
    <source>
        <dbReference type="EMBL" id="GMF45752.1"/>
    </source>
</evidence>
<dbReference type="PROSITE" id="PS50011">
    <property type="entry name" value="PROTEIN_KINASE_DOM"/>
    <property type="match status" value="1"/>
</dbReference>
<dbReference type="Proteomes" id="UP001165121">
    <property type="component" value="Unassembled WGS sequence"/>
</dbReference>
<sequence length="433" mass="49391">MRNSQCGVSPLSVRRNLKTMGNWIGSIVDLFMDFVYDTTQKPQLRSLLKKRSKSKKQLFEEKLQPEVAASVRHKSFIRASLVLPGPDDVPQIFTNPRALNVEWNLCDKVDPARRVDVVSDHKLLRKRRKGLFVDKNTRLHVHCDTRTLAQNELEIMCYIANFCETFKQPIPRNVVHLLGYYAVNDRLHQIIEFCELGTLMDAYIESPQQGLRLTFSPTEGEVCDAMFQICTGLHFLHEHGVAHCNLGLENIFVTSENILKIGDFEHAVFVGSDNQYQHLSKLPPPPLKTYMAPEVLAFKPGERIDLQKADVWSVGVIFILLLTKKPLFDAARSDDNGFAMFSRVGLRSYLKVMYLEQSALCKLSDELLEFAEGLLQLNPRARFTMHDALETNWLKNEKVSSRLQSQTDNMALVSFHSEAINTQSIRGDSPKLK</sequence>
<reference evidence="2" key="1">
    <citation type="submission" date="2023-04" db="EMBL/GenBank/DDBJ databases">
        <title>Phytophthora fragariaefolia NBRC 109709.</title>
        <authorList>
            <person name="Ichikawa N."/>
            <person name="Sato H."/>
            <person name="Tonouchi N."/>
        </authorList>
    </citation>
    <scope>NUCLEOTIDE SEQUENCE</scope>
    <source>
        <strain evidence="2">NBRC 109709</strain>
    </source>
</reference>
<organism evidence="2 3">
    <name type="scientific">Phytophthora fragariaefolia</name>
    <dbReference type="NCBI Taxonomy" id="1490495"/>
    <lineage>
        <taxon>Eukaryota</taxon>
        <taxon>Sar</taxon>
        <taxon>Stramenopiles</taxon>
        <taxon>Oomycota</taxon>
        <taxon>Peronosporomycetes</taxon>
        <taxon>Peronosporales</taxon>
        <taxon>Peronosporaceae</taxon>
        <taxon>Phytophthora</taxon>
    </lineage>
</organism>
<name>A0A9W6XUG3_9STRA</name>
<keyword evidence="3" id="KW-1185">Reference proteome</keyword>
<accession>A0A9W6XUG3</accession>
<dbReference type="GO" id="GO:0005737">
    <property type="term" value="C:cytoplasm"/>
    <property type="evidence" value="ECO:0007669"/>
    <property type="project" value="TreeGrafter"/>
</dbReference>
<feature type="domain" description="Protein kinase" evidence="1">
    <location>
        <begin position="78"/>
        <end position="394"/>
    </location>
</feature>
<dbReference type="AlphaFoldDB" id="A0A9W6XUG3"/>
<dbReference type="GO" id="GO:0005524">
    <property type="term" value="F:ATP binding"/>
    <property type="evidence" value="ECO:0007669"/>
    <property type="project" value="InterPro"/>
</dbReference>
<dbReference type="PANTHER" id="PTHR24348">
    <property type="entry name" value="SERINE/THREONINE-PROTEIN KINASE UNC-51-RELATED"/>
    <property type="match status" value="1"/>
</dbReference>
<proteinExistence type="predicted"/>
<dbReference type="Pfam" id="PF00069">
    <property type="entry name" value="Pkinase"/>
    <property type="match status" value="1"/>
</dbReference>
<dbReference type="OrthoDB" id="6513151at2759"/>
<dbReference type="EMBL" id="BSXT01001880">
    <property type="protein sequence ID" value="GMF45752.1"/>
    <property type="molecule type" value="Genomic_DNA"/>
</dbReference>